<evidence type="ECO:0000256" key="1">
    <source>
        <dbReference type="SAM" id="Coils"/>
    </source>
</evidence>
<organism evidence="2 3">
    <name type="scientific">Tsukamurella paurometabola</name>
    <name type="common">Corynebacterium paurometabolum</name>
    <dbReference type="NCBI Taxonomy" id="2061"/>
    <lineage>
        <taxon>Bacteria</taxon>
        <taxon>Bacillati</taxon>
        <taxon>Actinomycetota</taxon>
        <taxon>Actinomycetes</taxon>
        <taxon>Mycobacteriales</taxon>
        <taxon>Tsukamurellaceae</taxon>
        <taxon>Tsukamurella</taxon>
    </lineage>
</organism>
<keyword evidence="1" id="KW-0175">Coiled coil</keyword>
<evidence type="ECO:0000313" key="3">
    <source>
        <dbReference type="Proteomes" id="UP000676853"/>
    </source>
</evidence>
<protein>
    <submittedName>
        <fullName evidence="2">Uncharacterized protein</fullName>
    </submittedName>
</protein>
<gene>
    <name evidence="2" type="ORF">KFZ73_14285</name>
</gene>
<comment type="caution">
    <text evidence="2">The sequence shown here is derived from an EMBL/GenBank/DDBJ whole genome shotgun (WGS) entry which is preliminary data.</text>
</comment>
<feature type="coiled-coil region" evidence="1">
    <location>
        <begin position="106"/>
        <end position="144"/>
    </location>
</feature>
<dbReference type="Proteomes" id="UP000676853">
    <property type="component" value="Unassembled WGS sequence"/>
</dbReference>
<name>A0ABS5NET6_TSUPA</name>
<evidence type="ECO:0000313" key="2">
    <source>
        <dbReference type="EMBL" id="MBS4102402.1"/>
    </source>
</evidence>
<accession>A0ABS5NET6</accession>
<dbReference type="EMBL" id="JAGXOE010000034">
    <property type="protein sequence ID" value="MBS4102402.1"/>
    <property type="molecule type" value="Genomic_DNA"/>
</dbReference>
<sequence>MNDDIRAEKVSPLPPEIAVDLELIDGSSSYNYDPNNTTGDEAVHLPERTIAHTSGGGRLPLDQSKKCRVEWGMDDALVVWLPVYVRSMRTTRALGTRDEYEKNLEWSKARNELRSAKQRQEQALAELERAVAEARLELAGLEADLAKPNSGG</sequence>
<dbReference type="RefSeq" id="WP_212554121.1">
    <property type="nucleotide sequence ID" value="NZ_JAGXOE010000034.1"/>
</dbReference>
<proteinExistence type="predicted"/>
<reference evidence="2 3" key="1">
    <citation type="submission" date="2021-04" db="EMBL/GenBank/DDBJ databases">
        <title>Whole genome sequence analysis of a thiophenic sulfur metabolizing bacteria.</title>
        <authorList>
            <person name="Akhtar N."/>
            <person name="Akram J."/>
            <person name="Aslam A."/>
        </authorList>
    </citation>
    <scope>NUCLEOTIDE SEQUENCE [LARGE SCALE GENOMIC DNA]</scope>
    <source>
        <strain evidence="2 3">3OW</strain>
    </source>
</reference>
<keyword evidence="3" id="KW-1185">Reference proteome</keyword>